<feature type="region of interest" description="Disordered" evidence="12">
    <location>
        <begin position="1536"/>
        <end position="1572"/>
    </location>
</feature>
<feature type="region of interest" description="Disordered" evidence="12">
    <location>
        <begin position="1829"/>
        <end position="1849"/>
    </location>
</feature>
<evidence type="ECO:0000256" key="1">
    <source>
        <dbReference type="ARBA" id="ARBA00000885"/>
    </source>
</evidence>
<feature type="domain" description="HECT" evidence="13">
    <location>
        <begin position="3716"/>
        <end position="4052"/>
    </location>
</feature>
<dbReference type="InterPro" id="IPR050409">
    <property type="entry name" value="E3_ubiq-protein_ligase"/>
</dbReference>
<sequence>MGRIKKVASQKHEATISPYLAEFVSRATTIPVPELASHLRTFPRLWPFPRGDLYHWINVLNRFDEILASVIEKYELNNGPQSKPFGRLVLVEAYAGNESNAGSADVDSRLNALGYGPDGDRELLEVVLDFSRLLLEKCGNRSLYSSSERLGELLNTTSLSLLQATLRLSLSLAQRYHFRQRGGSHLQQSLLAAHFNIDLEKMQKIAAPFPRPSAPASDKVTASSPALGTKGKEKGPQTKHDANDLVSLTRENDGWDEWGHVHQLYYPSGSCEQAKTTSESAQGAAAPTQTPTTPTPLRRSHTHPTPRLSRSSIIDDSPSSVANTPGKPEEVPRGGKTLDVPYSKIASPSTTEDILASHLDELPDDSKYELLHRLRTARGLTTSSATREQILAIRILAVTNLAYVYPESLFQQKILQYDMEQPKRLQIAYQLGELVHLGASGDLRVSRPLQTLALMALDSLAKHKARAIDVCAALSVNVNHGVLMFLTRKAVNELGSEDNDGEDGSQDEWRDALLSLLRTLPGSSSRTPETLVSAGLIPMFVDVLNLRTEKARRVYSRVMEFLDTFVHTVRDALGTLTSAKGFDAISDLIDYETKTSFENVSRGAGIPSQHKTPSIDYQIPYFQQQTLRWMFRFVNHIMQHNGGGFDRILRNLIDSPQLLTSLRLVFEHARIFGSHVWSNAVNILSSFIHNEPTSYAVIAEAGLSKSFLEAVTLQELKTPEKLPIPPEDAEPEGEPASEPSTSNAVAGPSASSEPKSREYELARPRDAKLAPGIMPAAEALSCVPSGFGAICLNASGLELFQSSHALESFFEIFESPEHVKCLKDDPNLVRSLGTTFDELVRHHPALKSSIMSAVIVMVARVGLLARSKAWTEGTGAKLWTEDSQGNPVVSGPLRHLYRKIGATMTGESIDGPDLGVRSLKSNSLPDGSKLTMQNVDQVLPSDHNVEPKDRDANGLTATDYLYPVLRFLGAFFENQTNCSHFIESGGVEFILDFATLQSLPFDFHNTDANQELTVLVHMLAETKPHLVVPGLVDRLDSIVEMLSDFWRLSGPREAGFFSPLIKPASEKGPDAESDEALKLAKSNGTYYAKHMVAALILTDLLREVYSMPLYQTRPSQQTSAFSQVNLADRWCSLVSKLGGLHAACVWEEILLEKNIPDTWDQATKVQSNAPGSERSSDPTAPVNVDGTPNAAGANSQEDPSATDAAPTGSSQEPKDNVAKNPEGGMAFKNVQALRYLLSSLPSSITGFFHNMGLGLLGKRRTDSYQKQNATMVAEAVAEAVIGQLKLSPPNLSANPKLRFAYLIVILSSFTHLLFEATADRPHSHYLTLVLFAFKRSQGLKLLKEICDTFMREVKALSPPATVAESENDVSARLTSAYGGIKIILGFFSELASGKNIVDSSQTQAMTSSDRERDRPDYFLPGQFLVDLRMEILPMAREMWNSDFATQSSSSVIKCLVDILRSSLDGEYETGAARQSDTPPALTEVTRRAFLVNRDRVNSLQEKGFDDADLVKEAMYRCNNSIVAAEEYCKAQNWLLPPSRMTPPPNDIESVRSSTAGGEPSEDPAVGDAPPFDNSLLERSALAMLLAQASRRADDGSQDQGGAEDSEVRHGTEFLARALTNILNDEHGAGENDRDEPSGSNAQNAGPPAGEPSEPPNNAAGRPSGQPAEQPVRRREVTTVEDLDAEREKVRSNLIERCLDILNEHHDVSFELADLIASATKKHRDPESFRRDVGEILVQSLVSLQMENFQASGKKVAAYAHLLALVVQDRDMYTATLGELKECFTTFLGFIKLSPESTSSAEKSSDESLPWIGHVLLILEKLLSDDTQPPQIQWSLPDNNNPAGQDEGPAHLEEPLVSRDQKEQLFEALVEILPKIGKDDTLALSVSRILVILTRDRKIAARLGEKRSLQRLFVMVKQLSSATNDKLQGAFMLILRHIIEDEETIRQIMRSEIVANFESKSSRQIDTTGFVRQMYHLVLRSPELFVEVSNEKLKLQRYDSRQRPQVLTLKADRNSGAPTPAATQPGAQSSSRSGEDTAGDVPSEDKDKGKNVELKAPVVENPDGVIHYLLSELLSYKDVDDKEPSTEAADSAAPEQVESQTDVEMSTEEPSPSVSTTDLQATRNAKKSDKPAFKADDHPIYIYRCFLLQCLTELLSSYNRTKVEFINFSRKADPLATTPSKPRSGILNYLLNALVPIGTMDHDESVAFKKRSNTSSWTMRVLVALCTKTGEFGGTGRRREQNMNEEDEPELAFVRRFVLEHALRAYKEANTSNEPLDAKYSRLMSLADLFDKMLSGYAFVSGDTAFPSSTRQLARTMFEKNFIAALTASVAEIDLNFPASKRVIKYILRPLNKLTQTAVVLSESSDISSLADAEGDEISSATSVSDMDDEREETPDLFRHSTLGMLEPRHEEETSEEESEEEDDEMYDDEYGDEMDYDEDLPEDDGEVVSDEEDEIDGVGHVEGLPGDSGMDIEVVLDEDEDDEDDEEDDDEDDDRSDMDDDEILAGEITGDRDNESLEDGEDDEWESEEMSEDDEEAEIMNQFEDELADIRQADQHGDGQRFDDLFRVLNEAAGGVENLQGDSLGDLHEDIVDDDLNEDDEDEEIDELEEDLDDVDDDQGSYQGFDDDEDLIEPWGWDGDEPPLPRGHHHHRFRPQPGWAAVTGIMPGRSGIVPVQPYRFHRTQIPARGSDDGTNPLLVRTDRGPEAGQPRGPGNEAFTDWVHGMEPVSAGRSIPMDSPVSFMNAIMQAIGGQGAPGFGVITRPDGIHVHVDRRALLPNRIQDMFGLGRQQAPPSRTRDDPSQAVSFALATTRSRWQEEARILFSGTYVEKTQRVVNSLLKVLVPPAIEEEKERKKQEEEELKRREEERAERERQERIAREEEEKERKRKEEEENAKRQQELEQQEAERQASGAVSEPMDDVQQTDASGEPAAASGPAESGPSEPERRVHTTIRGRQLDITGMEIDPEYLEALPEELREEVIMQQLAEQRSQATAAGEEPSEINPEFLEALPPEIREELLQQEAADRRRRERDSARRQAVPTGAAPPPTHADDMDPASFLATLDPSLRQAVLADQPEEILATLGPEFVTEARALPGRRLTQFGDIHRSEHRHRHEPAQDDQEPKKQQRRQIVQMLDKAGIATLLRLMFMPLQGNARHQLNDILHNVCENRQNRMEVISLLLSVLQDGSSDVSAIERSFAQLSLRAKPSSVQKTPQSAKRSLAFQTSSSVSSEVTPIMVVQQCLGTLSFLSQYNPHIAWFFLTEHDPSSTLKLKAFRKGKGKENKANKFALNALLTLLDRKLIMESPNCMEQLSSLLSSITQPLTLLLRREKEKQEEEAKGKKAEKTEDQTQPEDQEQRPQTSEATGPPDATMTDVPEGTDSQGAVDSAQTQENKATEDNKTETAKGTTQEEKHKKKTIEPPVVPDHNLQLVVYILAARECNGKTFRETLSTINNLSAVPGARDVIGNELVSQAQTLSTTILTDLDELLTHIDQAQTGTDMQGLALAKFSPASSDQAKLLRILTALDYLFDPNRADKVKGAEPDNTSKEDVLQTLYESSTFGPLWTRLGECLTLIRQKENMLNVATILLPLIEALMVVCKNTTLKDTSLSRNSRELSVSSSSVEAGVNMESLFFKFTEEHRKILNELVRQNPRLMSGTFSLLVKNPKVLEFDNKRNYFTRRIHSRGAEPRHPHPPLQLSVRRDQVFLDSFKSLYFKTADELKYGKLNVRFHGEEGVDAGGVTREWFQVLARGMFNPNYALFIPVAADRTTFHPNRLSGVNSEHLMFFKFIGRIIGKALYEGRVLDCHFSRAVYKCILGRSVSIKDMETLDLDYYKSLLWMLENDITDIITETFAVETDDFGEKQVIDLIENGSNIPVTQENKEEYVQRVVDYRLVRSVKEQLDNFLKGFHEIIPPDLISIFNEQELELLISGLPEIEVDDWKVNTEYHNYSASSPQIQWFWRAVRSFDKEERAKLLQFVTGTSKVPLNGFKELEGMNGVSRFNIHRDYGNKDRLPSSHTCFNQLDLPEYESYETLRQRLYTAMTAGSEYFGFA</sequence>
<comment type="catalytic activity">
    <reaction evidence="1">
        <text>S-ubiquitinyl-[E2 ubiquitin-conjugating enzyme]-L-cysteine + [acceptor protein]-L-lysine = [E2 ubiquitin-conjugating enzyme]-L-cysteine + N(6)-ubiquitinyl-[acceptor protein]-L-lysine.</text>
        <dbReference type="EC" id="2.3.2.26"/>
    </reaction>
</comment>
<gene>
    <name evidence="14" type="ORF">P170DRAFT_398812</name>
</gene>
<dbReference type="UniPathway" id="UPA00143"/>
<dbReference type="SMART" id="SM00119">
    <property type="entry name" value="HECTc"/>
    <property type="match status" value="1"/>
</dbReference>
<dbReference type="InterPro" id="IPR000569">
    <property type="entry name" value="HECT_dom"/>
</dbReference>
<evidence type="ECO:0000256" key="4">
    <source>
        <dbReference type="ARBA" id="ARBA00012485"/>
    </source>
</evidence>
<feature type="compositionally biased region" description="Basic and acidic residues" evidence="12">
    <location>
        <begin position="230"/>
        <end position="243"/>
    </location>
</feature>
<dbReference type="InterPro" id="IPR035983">
    <property type="entry name" value="Hect_E3_ubiquitin_ligase"/>
</dbReference>
<dbReference type="InterPro" id="IPR010309">
    <property type="entry name" value="E3_Ub_ligase_DUF908"/>
</dbReference>
<evidence type="ECO:0000256" key="3">
    <source>
        <dbReference type="ARBA" id="ARBA00004906"/>
    </source>
</evidence>
<evidence type="ECO:0000259" key="13">
    <source>
        <dbReference type="PROSITE" id="PS50237"/>
    </source>
</evidence>
<keyword evidence="6" id="KW-0808">Transferase</keyword>
<comment type="similarity">
    <text evidence="10">Belongs to the UPL family. TOM1/PTR1 subfamily.</text>
</comment>
<feature type="region of interest" description="Disordered" evidence="12">
    <location>
        <begin position="2009"/>
        <end position="2055"/>
    </location>
</feature>
<feature type="compositionally biased region" description="Basic and acidic residues" evidence="12">
    <location>
        <begin position="3331"/>
        <end position="3348"/>
    </location>
</feature>
<feature type="region of interest" description="Disordered" evidence="12">
    <location>
        <begin position="1625"/>
        <end position="1679"/>
    </location>
</feature>
<feature type="compositionally biased region" description="Acidic residues" evidence="12">
    <location>
        <begin position="2412"/>
        <end position="2456"/>
    </location>
</feature>
<dbReference type="Gene3D" id="3.90.1750.10">
    <property type="entry name" value="Hect, E3 ligase catalytic domains"/>
    <property type="match status" value="1"/>
</dbReference>
<reference evidence="14 15" key="1">
    <citation type="submission" date="2016-12" db="EMBL/GenBank/DDBJ databases">
        <title>The genomes of Aspergillus section Nigri reveals drivers in fungal speciation.</title>
        <authorList>
            <consortium name="DOE Joint Genome Institute"/>
            <person name="Vesth T.C."/>
            <person name="Nybo J."/>
            <person name="Theobald S."/>
            <person name="Brandl J."/>
            <person name="Frisvad J.C."/>
            <person name="Nielsen K.F."/>
            <person name="Lyhne E.K."/>
            <person name="Kogle M.E."/>
            <person name="Kuo A."/>
            <person name="Riley R."/>
            <person name="Clum A."/>
            <person name="Nolan M."/>
            <person name="Lipzen A."/>
            <person name="Salamov A."/>
            <person name="Henrissat B."/>
            <person name="Wiebenga A."/>
            <person name="De Vries R.P."/>
            <person name="Grigoriev I.V."/>
            <person name="Mortensen U.H."/>
            <person name="Andersen M.R."/>
            <person name="Baker S.E."/>
        </authorList>
    </citation>
    <scope>NUCLEOTIDE SEQUENCE [LARGE SCALE GENOMIC DNA]</scope>
    <source>
        <strain evidence="14 15">IBT 23096</strain>
    </source>
</reference>
<comment type="subcellular location">
    <subcellularLocation>
        <location evidence="2">Nucleus</location>
    </subcellularLocation>
</comment>
<keyword evidence="7 11" id="KW-0833">Ubl conjugation pathway</keyword>
<evidence type="ECO:0000256" key="10">
    <source>
        <dbReference type="ARBA" id="ARBA00034494"/>
    </source>
</evidence>
<evidence type="ECO:0000256" key="5">
    <source>
        <dbReference type="ARBA" id="ARBA00022448"/>
    </source>
</evidence>
<keyword evidence="9" id="KW-0539">Nucleus</keyword>
<feature type="compositionally biased region" description="Low complexity" evidence="12">
    <location>
        <begin position="287"/>
        <end position="297"/>
    </location>
</feature>
<dbReference type="Pfam" id="PF06025">
    <property type="entry name" value="DUF913"/>
    <property type="match status" value="1"/>
</dbReference>
<evidence type="ECO:0000256" key="6">
    <source>
        <dbReference type="ARBA" id="ARBA00022679"/>
    </source>
</evidence>
<evidence type="ECO:0000313" key="14">
    <source>
        <dbReference type="EMBL" id="PLB55000.1"/>
    </source>
</evidence>
<feature type="region of interest" description="Disordered" evidence="12">
    <location>
        <begin position="2850"/>
        <end position="2960"/>
    </location>
</feature>
<dbReference type="Pfam" id="PF06012">
    <property type="entry name" value="DUF908"/>
    <property type="match status" value="1"/>
</dbReference>
<dbReference type="Gene3D" id="3.30.2160.10">
    <property type="entry name" value="Hect, E3 ligase catalytic domain"/>
    <property type="match status" value="1"/>
</dbReference>
<dbReference type="PROSITE" id="PS50237">
    <property type="entry name" value="HECT"/>
    <property type="match status" value="1"/>
</dbReference>
<organism evidence="14 15">
    <name type="scientific">Aspergillus steynii IBT 23096</name>
    <dbReference type="NCBI Taxonomy" id="1392250"/>
    <lineage>
        <taxon>Eukaryota</taxon>
        <taxon>Fungi</taxon>
        <taxon>Dikarya</taxon>
        <taxon>Ascomycota</taxon>
        <taxon>Pezizomycotina</taxon>
        <taxon>Eurotiomycetes</taxon>
        <taxon>Eurotiomycetidae</taxon>
        <taxon>Eurotiales</taxon>
        <taxon>Aspergillaceae</taxon>
        <taxon>Aspergillus</taxon>
        <taxon>Aspergillus subgen. Circumdati</taxon>
    </lineage>
</organism>
<dbReference type="EC" id="2.3.2.26" evidence="4"/>
<feature type="compositionally biased region" description="Polar residues" evidence="12">
    <location>
        <begin position="3379"/>
        <end position="3393"/>
    </location>
</feature>
<feature type="compositionally biased region" description="Low complexity" evidence="12">
    <location>
        <begin position="2014"/>
        <end position="2028"/>
    </location>
</feature>
<comment type="caution">
    <text evidence="14">The sequence shown here is derived from an EMBL/GenBank/DDBJ whole genome shotgun (WGS) entry which is preliminary data.</text>
</comment>
<feature type="compositionally biased region" description="Basic and acidic residues" evidence="12">
    <location>
        <begin position="3394"/>
        <end position="3412"/>
    </location>
</feature>
<feature type="compositionally biased region" description="Acidic residues" evidence="12">
    <location>
        <begin position="2474"/>
        <end position="2504"/>
    </location>
</feature>
<evidence type="ECO:0000256" key="11">
    <source>
        <dbReference type="PROSITE-ProRule" id="PRU00104"/>
    </source>
</evidence>
<dbReference type="FunFam" id="3.30.2410.10:FF:000004">
    <property type="entry name" value="E3 ubiquitin-protein ligase HUWE1, variant"/>
    <property type="match status" value="1"/>
</dbReference>
<proteinExistence type="inferred from homology"/>
<keyword evidence="14" id="KW-0436">Ligase</keyword>
<dbReference type="SUPFAM" id="SSF56204">
    <property type="entry name" value="Hect, E3 ligase catalytic domain"/>
    <property type="match status" value="1"/>
</dbReference>
<dbReference type="InterPro" id="IPR025527">
    <property type="entry name" value="HUWE1/Rev1_UBM"/>
</dbReference>
<dbReference type="GO" id="GO:0005737">
    <property type="term" value="C:cytoplasm"/>
    <property type="evidence" value="ECO:0007669"/>
    <property type="project" value="TreeGrafter"/>
</dbReference>
<dbReference type="PANTHER" id="PTHR11254">
    <property type="entry name" value="HECT DOMAIN UBIQUITIN-PROTEIN LIGASE"/>
    <property type="match status" value="1"/>
</dbReference>
<evidence type="ECO:0000256" key="9">
    <source>
        <dbReference type="ARBA" id="ARBA00023242"/>
    </source>
</evidence>
<dbReference type="CDD" id="cd00078">
    <property type="entry name" value="HECTc"/>
    <property type="match status" value="1"/>
</dbReference>
<feature type="compositionally biased region" description="Acidic residues" evidence="12">
    <location>
        <begin position="2516"/>
        <end position="2536"/>
    </location>
</feature>
<keyword evidence="5" id="KW-0813">Transport</keyword>
<dbReference type="FunFam" id="3.30.2160.10:FF:000001">
    <property type="entry name" value="E3 ubiquitin-protein ligase NEDD4-like"/>
    <property type="match status" value="1"/>
</dbReference>
<feature type="region of interest" description="Disordered" evidence="12">
    <location>
        <begin position="2595"/>
        <end position="2618"/>
    </location>
</feature>
<dbReference type="Gene3D" id="3.30.2410.10">
    <property type="entry name" value="Hect, E3 ligase catalytic domain"/>
    <property type="match status" value="1"/>
</dbReference>
<feature type="region of interest" description="Disordered" evidence="12">
    <location>
        <begin position="208"/>
        <end position="244"/>
    </location>
</feature>
<dbReference type="GO" id="GO:0000209">
    <property type="term" value="P:protein polyubiquitination"/>
    <property type="evidence" value="ECO:0007669"/>
    <property type="project" value="TreeGrafter"/>
</dbReference>
<feature type="region of interest" description="Disordered" evidence="12">
    <location>
        <begin position="272"/>
        <end position="341"/>
    </location>
</feature>
<feature type="compositionally biased region" description="Polar residues" evidence="12">
    <location>
        <begin position="1829"/>
        <end position="1842"/>
    </location>
</feature>
<feature type="active site" description="Glycyl thioester intermediate" evidence="11">
    <location>
        <position position="4019"/>
    </location>
</feature>
<dbReference type="FunFam" id="3.90.1750.10:FF:000003">
    <property type="entry name" value="E3 ubiquitin-protein ligase UPL1"/>
    <property type="match status" value="1"/>
</dbReference>
<feature type="compositionally biased region" description="Low complexity" evidence="12">
    <location>
        <begin position="2927"/>
        <end position="2943"/>
    </location>
</feature>
<feature type="compositionally biased region" description="Low complexity" evidence="12">
    <location>
        <begin position="2107"/>
        <end position="2116"/>
    </location>
</feature>
<feature type="compositionally biased region" description="Basic and acidic residues" evidence="12">
    <location>
        <begin position="1625"/>
        <end position="1636"/>
    </location>
</feature>
<name>A0A2I2GQ54_9EURO</name>
<feature type="compositionally biased region" description="Polar residues" evidence="12">
    <location>
        <begin position="272"/>
        <end position="281"/>
    </location>
</feature>
<dbReference type="STRING" id="1392250.A0A2I2GQ54"/>
<feature type="compositionally biased region" description="Low complexity" evidence="12">
    <location>
        <begin position="305"/>
        <end position="320"/>
    </location>
</feature>
<feature type="compositionally biased region" description="Basic and acidic residues" evidence="12">
    <location>
        <begin position="2042"/>
        <end position="2052"/>
    </location>
</feature>
<feature type="compositionally biased region" description="Polar residues" evidence="12">
    <location>
        <begin position="741"/>
        <end position="753"/>
    </location>
</feature>
<dbReference type="OrthoDB" id="8068875at2759"/>
<dbReference type="GO" id="GO:0005634">
    <property type="term" value="C:nucleus"/>
    <property type="evidence" value="ECO:0007669"/>
    <property type="project" value="UniProtKB-SubCell"/>
</dbReference>
<dbReference type="GeneID" id="36553947"/>
<feature type="region of interest" description="Disordered" evidence="12">
    <location>
        <begin position="3106"/>
        <end position="3128"/>
    </location>
</feature>
<feature type="region of interest" description="Disordered" evidence="12">
    <location>
        <begin position="2983"/>
        <end position="3057"/>
    </location>
</feature>
<dbReference type="GO" id="GO:0061630">
    <property type="term" value="F:ubiquitin protein ligase activity"/>
    <property type="evidence" value="ECO:0007669"/>
    <property type="project" value="UniProtKB-EC"/>
</dbReference>
<feature type="region of interest" description="Disordered" evidence="12">
    <location>
        <begin position="2363"/>
        <end position="2536"/>
    </location>
</feature>
<dbReference type="EMBL" id="MSFO01000001">
    <property type="protein sequence ID" value="PLB55000.1"/>
    <property type="molecule type" value="Genomic_DNA"/>
</dbReference>
<dbReference type="Pfam" id="PF14377">
    <property type="entry name" value="UBM"/>
    <property type="match status" value="3"/>
</dbReference>
<evidence type="ECO:0000256" key="2">
    <source>
        <dbReference type="ARBA" id="ARBA00004123"/>
    </source>
</evidence>
<dbReference type="Proteomes" id="UP000234275">
    <property type="component" value="Unassembled WGS sequence"/>
</dbReference>
<accession>A0A2I2GQ54</accession>
<dbReference type="RefSeq" id="XP_024710302.1">
    <property type="nucleotide sequence ID" value="XM_024846248.1"/>
</dbReference>
<feature type="region of interest" description="Disordered" evidence="12">
    <location>
        <begin position="1164"/>
        <end position="1222"/>
    </location>
</feature>
<feature type="compositionally biased region" description="Basic and acidic residues" evidence="12">
    <location>
        <begin position="3115"/>
        <end position="3125"/>
    </location>
</feature>
<feature type="region of interest" description="Disordered" evidence="12">
    <location>
        <begin position="719"/>
        <end position="762"/>
    </location>
</feature>
<dbReference type="GO" id="GO:0051028">
    <property type="term" value="P:mRNA transport"/>
    <property type="evidence" value="ECO:0007669"/>
    <property type="project" value="UniProtKB-KW"/>
</dbReference>
<feature type="region of interest" description="Disordered" evidence="12">
    <location>
        <begin position="2079"/>
        <end position="2130"/>
    </location>
</feature>
<dbReference type="GO" id="GO:0006511">
    <property type="term" value="P:ubiquitin-dependent protein catabolic process"/>
    <property type="evidence" value="ECO:0007669"/>
    <property type="project" value="TreeGrafter"/>
</dbReference>
<dbReference type="PANTHER" id="PTHR11254:SF67">
    <property type="entry name" value="E3 UBIQUITIN-PROTEIN LIGASE HUWE1"/>
    <property type="match status" value="1"/>
</dbReference>
<comment type="pathway">
    <text evidence="3">Protein modification; protein ubiquitination.</text>
</comment>
<dbReference type="InterPro" id="IPR010314">
    <property type="entry name" value="E3_Ub_ligase_DUF913"/>
</dbReference>
<feature type="compositionally biased region" description="Basic and acidic residues" evidence="12">
    <location>
        <begin position="3014"/>
        <end position="3036"/>
    </location>
</feature>
<evidence type="ECO:0000313" key="15">
    <source>
        <dbReference type="Proteomes" id="UP000234275"/>
    </source>
</evidence>
<feature type="compositionally biased region" description="Basic and acidic residues" evidence="12">
    <location>
        <begin position="2850"/>
        <end position="2909"/>
    </location>
</feature>
<feature type="region of interest" description="Disordered" evidence="12">
    <location>
        <begin position="1588"/>
        <end position="1608"/>
    </location>
</feature>
<evidence type="ECO:0000256" key="8">
    <source>
        <dbReference type="ARBA" id="ARBA00022816"/>
    </source>
</evidence>
<protein>
    <recommendedName>
        <fullName evidence="4">HECT-type E3 ubiquitin transferase</fullName>
        <ecNumber evidence="4">2.3.2.26</ecNumber>
    </recommendedName>
</protein>
<keyword evidence="15" id="KW-1185">Reference proteome</keyword>
<evidence type="ECO:0000256" key="7">
    <source>
        <dbReference type="ARBA" id="ARBA00022786"/>
    </source>
</evidence>
<keyword evidence="8" id="KW-0509">mRNA transport</keyword>
<evidence type="ECO:0000256" key="12">
    <source>
        <dbReference type="SAM" id="MobiDB-lite"/>
    </source>
</evidence>
<dbReference type="GO" id="GO:0016874">
    <property type="term" value="F:ligase activity"/>
    <property type="evidence" value="ECO:0007669"/>
    <property type="project" value="UniProtKB-KW"/>
</dbReference>
<dbReference type="VEuPathDB" id="FungiDB:P170DRAFT_398812"/>
<feature type="region of interest" description="Disordered" evidence="12">
    <location>
        <begin position="3331"/>
        <end position="3421"/>
    </location>
</feature>
<dbReference type="Pfam" id="PF00632">
    <property type="entry name" value="HECT"/>
    <property type="match status" value="1"/>
</dbReference>